<accession>A0A2M6W379</accession>
<evidence type="ECO:0000313" key="1">
    <source>
        <dbReference type="EMBL" id="PIT87237.1"/>
    </source>
</evidence>
<comment type="caution">
    <text evidence="1">The sequence shown here is derived from an EMBL/GenBank/DDBJ whole genome shotgun (WGS) entry which is preliminary data.</text>
</comment>
<reference evidence="2" key="1">
    <citation type="submission" date="2017-09" db="EMBL/GenBank/DDBJ databases">
        <title>Depth-based differentiation of microbial function through sediment-hosted aquifers and enrichment of novel symbionts in the deep terrestrial subsurface.</title>
        <authorList>
            <person name="Probst A.J."/>
            <person name="Ladd B."/>
            <person name="Jarett J.K."/>
            <person name="Geller-Mcgrath D.E."/>
            <person name="Sieber C.M.K."/>
            <person name="Emerson J.B."/>
            <person name="Anantharaman K."/>
            <person name="Thomas B.C."/>
            <person name="Malmstrom R."/>
            <person name="Stieglmeier M."/>
            <person name="Klingl A."/>
            <person name="Woyke T."/>
            <person name="Ryan C.M."/>
            <person name="Banfield J.F."/>
        </authorList>
    </citation>
    <scope>NUCLEOTIDE SEQUENCE [LARGE SCALE GENOMIC DNA]</scope>
</reference>
<organism evidence="1 2">
    <name type="scientific">Candidatus Magasanikbacteria bacterium CG10_big_fil_rev_8_21_14_0_10_40_10</name>
    <dbReference type="NCBI Taxonomy" id="1974648"/>
    <lineage>
        <taxon>Bacteria</taxon>
        <taxon>Candidatus Magasanikiibacteriota</taxon>
    </lineage>
</organism>
<name>A0A2M6W379_9BACT</name>
<evidence type="ECO:0000313" key="2">
    <source>
        <dbReference type="Proteomes" id="UP000231183"/>
    </source>
</evidence>
<sequence>MNITQQTQVTFMSNTELKDRTIKKVKEDGITLKALLTMAMRAYLNNDLKVSLQSSNDYYDEIFADREIIKKANELGSLLDKTKI</sequence>
<proteinExistence type="predicted"/>
<dbReference type="Proteomes" id="UP000231183">
    <property type="component" value="Unassembled WGS sequence"/>
</dbReference>
<dbReference type="AlphaFoldDB" id="A0A2M6W379"/>
<dbReference type="EMBL" id="PFBX01000045">
    <property type="protein sequence ID" value="PIT87237.1"/>
    <property type="molecule type" value="Genomic_DNA"/>
</dbReference>
<protein>
    <submittedName>
        <fullName evidence="1">Uncharacterized protein</fullName>
    </submittedName>
</protein>
<gene>
    <name evidence="1" type="ORF">COU31_04030</name>
</gene>